<feature type="domain" description="RING-type" evidence="13">
    <location>
        <begin position="314"/>
        <end position="356"/>
    </location>
</feature>
<dbReference type="GO" id="GO:0061630">
    <property type="term" value="F:ubiquitin protein ligase activity"/>
    <property type="evidence" value="ECO:0007669"/>
    <property type="project" value="UniProtKB-EC"/>
</dbReference>
<dbReference type="PROSITE" id="PS50089">
    <property type="entry name" value="ZF_RING_2"/>
    <property type="match status" value="1"/>
</dbReference>
<dbReference type="InterPro" id="IPR013083">
    <property type="entry name" value="Znf_RING/FYVE/PHD"/>
</dbReference>
<evidence type="ECO:0000256" key="1">
    <source>
        <dbReference type="ARBA" id="ARBA00000900"/>
    </source>
</evidence>
<dbReference type="Pfam" id="PF13639">
    <property type="entry name" value="zf-RING_2"/>
    <property type="match status" value="1"/>
</dbReference>
<dbReference type="InterPro" id="IPR051653">
    <property type="entry name" value="E3_ligase_sorting_rcpt"/>
</dbReference>
<dbReference type="GO" id="GO:0016020">
    <property type="term" value="C:membrane"/>
    <property type="evidence" value="ECO:0007669"/>
    <property type="project" value="UniProtKB-SubCell"/>
</dbReference>
<evidence type="ECO:0000256" key="9">
    <source>
        <dbReference type="ARBA" id="ARBA00023136"/>
    </source>
</evidence>
<keyword evidence="5" id="KW-0479">Metal-binding</keyword>
<dbReference type="EC" id="2.3.2.27" evidence="3"/>
<dbReference type="Proteomes" id="UP001222325">
    <property type="component" value="Unassembled WGS sequence"/>
</dbReference>
<dbReference type="Gene3D" id="3.30.40.10">
    <property type="entry name" value="Zinc/RING finger domain, C3HC4 (zinc finger)"/>
    <property type="match status" value="1"/>
</dbReference>
<evidence type="ECO:0000313" key="14">
    <source>
        <dbReference type="EMBL" id="KAJ7098792.1"/>
    </source>
</evidence>
<keyword evidence="9 12" id="KW-0472">Membrane</keyword>
<dbReference type="SMART" id="SM00184">
    <property type="entry name" value="RING"/>
    <property type="match status" value="1"/>
</dbReference>
<evidence type="ECO:0000256" key="6">
    <source>
        <dbReference type="ARBA" id="ARBA00022771"/>
    </source>
</evidence>
<dbReference type="InterPro" id="IPR046450">
    <property type="entry name" value="PA_dom_sf"/>
</dbReference>
<evidence type="ECO:0000313" key="15">
    <source>
        <dbReference type="Proteomes" id="UP001222325"/>
    </source>
</evidence>
<comment type="caution">
    <text evidence="14">The sequence shown here is derived from an EMBL/GenBank/DDBJ whole genome shotgun (WGS) entry which is preliminary data.</text>
</comment>
<evidence type="ECO:0000256" key="10">
    <source>
        <dbReference type="PROSITE-ProRule" id="PRU00175"/>
    </source>
</evidence>
<dbReference type="PANTHER" id="PTHR47168:SF1">
    <property type="entry name" value="OS02G0798600 PROTEIN"/>
    <property type="match status" value="1"/>
</dbReference>
<evidence type="ECO:0000256" key="2">
    <source>
        <dbReference type="ARBA" id="ARBA00004167"/>
    </source>
</evidence>
<dbReference type="Gene3D" id="3.50.30.30">
    <property type="match status" value="1"/>
</dbReference>
<comment type="subcellular location">
    <subcellularLocation>
        <location evidence="2">Membrane</location>
        <topology evidence="2">Single-pass membrane protein</topology>
    </subcellularLocation>
</comment>
<dbReference type="SUPFAM" id="SSF52025">
    <property type="entry name" value="PA domain"/>
    <property type="match status" value="1"/>
</dbReference>
<keyword evidence="6 10" id="KW-0863">Zinc-finger</keyword>
<sequence length="397" mass="43384">MRSEKNWLWGWASNWGAESTVSVVDRSPVLSFASRPAAFGAEINDPILGYVIPLSSFTVPCPSNTSLLSSNTGCPSLCISGPHKPDPSETWIALVQRGGCEFVKKVREAQRLGARAVVVGGENPDITGYPDTLVNMFSPEDASDIKIPSTYIKYSDYFHLSSLIAASNTSHSGLRTLSLLITAEYSAWEWYSPIITFIIILLLPSLLTFITLLIHRVRAARAAQRDRAPEDVVHNLPWRVWTGSGWEKHEPTEDPYAPAAEGSADGKPPSVIGESAETPASEPVASSEPDPDPSTSQPTLPAEPLAWFDTQVECAICLSEFEKGDKVRVLPCHHIFHLAEVDEWLIQRKKLCPVCKADVTQPLVDAVNTLPADAERPSTAASPYNATERTPLLSEER</sequence>
<dbReference type="PANTHER" id="PTHR47168">
    <property type="entry name" value="RING ZINC FINGER DOMAIN SUPERFAMILY PROTEIN-RELATED"/>
    <property type="match status" value="1"/>
</dbReference>
<dbReference type="SUPFAM" id="SSF57850">
    <property type="entry name" value="RING/U-box"/>
    <property type="match status" value="1"/>
</dbReference>
<evidence type="ECO:0000259" key="13">
    <source>
        <dbReference type="PROSITE" id="PS50089"/>
    </source>
</evidence>
<dbReference type="InterPro" id="IPR001841">
    <property type="entry name" value="Znf_RING"/>
</dbReference>
<feature type="region of interest" description="Disordered" evidence="11">
    <location>
        <begin position="246"/>
        <end position="301"/>
    </location>
</feature>
<keyword evidence="15" id="KW-1185">Reference proteome</keyword>
<keyword evidence="7" id="KW-0862">Zinc</keyword>
<proteinExistence type="predicted"/>
<dbReference type="FunFam" id="3.30.40.10:FF:000388">
    <property type="entry name" value="Putative RING zinc finger domain superfamily protein"/>
    <property type="match status" value="1"/>
</dbReference>
<evidence type="ECO:0000256" key="3">
    <source>
        <dbReference type="ARBA" id="ARBA00012483"/>
    </source>
</evidence>
<dbReference type="InterPro" id="IPR003137">
    <property type="entry name" value="PA_domain"/>
</dbReference>
<feature type="region of interest" description="Disordered" evidence="11">
    <location>
        <begin position="373"/>
        <end position="397"/>
    </location>
</feature>
<gene>
    <name evidence="14" type="ORF">B0H15DRAFT_771842</name>
</gene>
<reference evidence="14" key="1">
    <citation type="submission" date="2023-03" db="EMBL/GenBank/DDBJ databases">
        <title>Massive genome expansion in bonnet fungi (Mycena s.s.) driven by repeated elements and novel gene families across ecological guilds.</title>
        <authorList>
            <consortium name="Lawrence Berkeley National Laboratory"/>
            <person name="Harder C.B."/>
            <person name="Miyauchi S."/>
            <person name="Viragh M."/>
            <person name="Kuo A."/>
            <person name="Thoen E."/>
            <person name="Andreopoulos B."/>
            <person name="Lu D."/>
            <person name="Skrede I."/>
            <person name="Drula E."/>
            <person name="Henrissat B."/>
            <person name="Morin E."/>
            <person name="Kohler A."/>
            <person name="Barry K."/>
            <person name="LaButti K."/>
            <person name="Morin E."/>
            <person name="Salamov A."/>
            <person name="Lipzen A."/>
            <person name="Mereny Z."/>
            <person name="Hegedus B."/>
            <person name="Baldrian P."/>
            <person name="Stursova M."/>
            <person name="Weitz H."/>
            <person name="Taylor A."/>
            <person name="Grigoriev I.V."/>
            <person name="Nagy L.G."/>
            <person name="Martin F."/>
            <person name="Kauserud H."/>
        </authorList>
    </citation>
    <scope>NUCLEOTIDE SEQUENCE</scope>
    <source>
        <strain evidence="14">CBHHK173m</strain>
    </source>
</reference>
<protein>
    <recommendedName>
        <fullName evidence="3">RING-type E3 ubiquitin transferase</fullName>
        <ecNumber evidence="3">2.3.2.27</ecNumber>
    </recommendedName>
</protein>
<evidence type="ECO:0000256" key="7">
    <source>
        <dbReference type="ARBA" id="ARBA00022833"/>
    </source>
</evidence>
<name>A0AAD6UHA7_9AGAR</name>
<feature type="compositionally biased region" description="Polar residues" evidence="11">
    <location>
        <begin position="379"/>
        <end position="388"/>
    </location>
</feature>
<accession>A0AAD6UHA7</accession>
<dbReference type="Pfam" id="PF02225">
    <property type="entry name" value="PA"/>
    <property type="match status" value="1"/>
</dbReference>
<evidence type="ECO:0000256" key="11">
    <source>
        <dbReference type="SAM" id="MobiDB-lite"/>
    </source>
</evidence>
<organism evidence="14 15">
    <name type="scientific">Mycena belliarum</name>
    <dbReference type="NCBI Taxonomy" id="1033014"/>
    <lineage>
        <taxon>Eukaryota</taxon>
        <taxon>Fungi</taxon>
        <taxon>Dikarya</taxon>
        <taxon>Basidiomycota</taxon>
        <taxon>Agaricomycotina</taxon>
        <taxon>Agaricomycetes</taxon>
        <taxon>Agaricomycetidae</taxon>
        <taxon>Agaricales</taxon>
        <taxon>Marasmiineae</taxon>
        <taxon>Mycenaceae</taxon>
        <taxon>Mycena</taxon>
    </lineage>
</organism>
<dbReference type="AlphaFoldDB" id="A0AAD6UHA7"/>
<feature type="transmembrane region" description="Helical" evidence="12">
    <location>
        <begin position="190"/>
        <end position="214"/>
    </location>
</feature>
<keyword evidence="8 12" id="KW-1133">Transmembrane helix</keyword>
<evidence type="ECO:0000256" key="12">
    <source>
        <dbReference type="SAM" id="Phobius"/>
    </source>
</evidence>
<evidence type="ECO:0000256" key="8">
    <source>
        <dbReference type="ARBA" id="ARBA00022989"/>
    </source>
</evidence>
<evidence type="ECO:0000256" key="5">
    <source>
        <dbReference type="ARBA" id="ARBA00022723"/>
    </source>
</evidence>
<dbReference type="EMBL" id="JARJCN010000008">
    <property type="protein sequence ID" value="KAJ7098792.1"/>
    <property type="molecule type" value="Genomic_DNA"/>
</dbReference>
<keyword evidence="4 12" id="KW-0812">Transmembrane</keyword>
<comment type="catalytic activity">
    <reaction evidence="1">
        <text>S-ubiquitinyl-[E2 ubiquitin-conjugating enzyme]-L-cysteine + [acceptor protein]-L-lysine = [E2 ubiquitin-conjugating enzyme]-L-cysteine + N(6)-ubiquitinyl-[acceptor protein]-L-lysine.</text>
        <dbReference type="EC" id="2.3.2.27"/>
    </reaction>
</comment>
<evidence type="ECO:0000256" key="4">
    <source>
        <dbReference type="ARBA" id="ARBA00022692"/>
    </source>
</evidence>
<dbReference type="GO" id="GO:0008270">
    <property type="term" value="F:zinc ion binding"/>
    <property type="evidence" value="ECO:0007669"/>
    <property type="project" value="UniProtKB-KW"/>
</dbReference>